<evidence type="ECO:0000313" key="3">
    <source>
        <dbReference type="Proteomes" id="UP000193380"/>
    </source>
</evidence>
<reference evidence="2" key="1">
    <citation type="journal article" date="2014" name="Nat. Commun.">
        <title>The rainbow trout genome provides novel insights into evolution after whole-genome duplication in vertebrates.</title>
        <authorList>
            <person name="Berthelot C."/>
            <person name="Brunet F."/>
            <person name="Chalopin D."/>
            <person name="Juanchich A."/>
            <person name="Bernard M."/>
            <person name="Noel B."/>
            <person name="Bento P."/>
            <person name="Da Silva C."/>
            <person name="Labadie K."/>
            <person name="Alberti A."/>
            <person name="Aury J.M."/>
            <person name="Louis A."/>
            <person name="Dehais P."/>
            <person name="Bardou P."/>
            <person name="Montfort J."/>
            <person name="Klopp C."/>
            <person name="Cabau C."/>
            <person name="Gaspin C."/>
            <person name="Thorgaard G.H."/>
            <person name="Boussaha M."/>
            <person name="Quillet E."/>
            <person name="Guyomard R."/>
            <person name="Galiana D."/>
            <person name="Bobe J."/>
            <person name="Volff J.N."/>
            <person name="Genet C."/>
            <person name="Wincker P."/>
            <person name="Jaillon O."/>
            <person name="Roest Crollius H."/>
            <person name="Guiguen Y."/>
        </authorList>
    </citation>
    <scope>NUCLEOTIDE SEQUENCE [LARGE SCALE GENOMIC DNA]</scope>
</reference>
<dbReference type="AlphaFoldDB" id="A0A060XBW6"/>
<dbReference type="EMBL" id="FR904966">
    <property type="protein sequence ID" value="CDQ74340.1"/>
    <property type="molecule type" value="Genomic_DNA"/>
</dbReference>
<evidence type="ECO:0000313" key="2">
    <source>
        <dbReference type="EMBL" id="CDQ74340.1"/>
    </source>
</evidence>
<dbReference type="Proteomes" id="UP000193380">
    <property type="component" value="Unassembled WGS sequence"/>
</dbReference>
<dbReference type="PaxDb" id="8022-A0A060XBW6"/>
<accession>A0A060XBW6</accession>
<reference evidence="2" key="2">
    <citation type="submission" date="2014-03" db="EMBL/GenBank/DDBJ databases">
        <authorList>
            <person name="Genoscope - CEA"/>
        </authorList>
    </citation>
    <scope>NUCLEOTIDE SEQUENCE</scope>
</reference>
<evidence type="ECO:0000256" key="1">
    <source>
        <dbReference type="SAM" id="MobiDB-lite"/>
    </source>
</evidence>
<proteinExistence type="predicted"/>
<name>A0A060XBW6_ONCMY</name>
<feature type="compositionally biased region" description="Polar residues" evidence="1">
    <location>
        <begin position="15"/>
        <end position="26"/>
    </location>
</feature>
<protein>
    <submittedName>
        <fullName evidence="2">Uncharacterized protein</fullName>
    </submittedName>
</protein>
<dbReference type="STRING" id="8022.A0A060XBW6"/>
<sequence>MANHKAAVAEMETANGENHQLDLTPQSKEDGADPVEKDAQLLKKGGQEKPTTSRDVVNGSFKADVVPNGERVARGPGPGAGGDGHPNGPLPPPSPPAAQGTSPTVSPHSKEPSQGVAAFPPPMLEKSEGTSAEGPVHKGDALQSLRLSMPMQETELCKHTVTCSCSECPHPPFALGCCFRG</sequence>
<organism evidence="2 3">
    <name type="scientific">Oncorhynchus mykiss</name>
    <name type="common">Rainbow trout</name>
    <name type="synonym">Salmo gairdneri</name>
    <dbReference type="NCBI Taxonomy" id="8022"/>
    <lineage>
        <taxon>Eukaryota</taxon>
        <taxon>Metazoa</taxon>
        <taxon>Chordata</taxon>
        <taxon>Craniata</taxon>
        <taxon>Vertebrata</taxon>
        <taxon>Euteleostomi</taxon>
        <taxon>Actinopterygii</taxon>
        <taxon>Neopterygii</taxon>
        <taxon>Teleostei</taxon>
        <taxon>Protacanthopterygii</taxon>
        <taxon>Salmoniformes</taxon>
        <taxon>Salmonidae</taxon>
        <taxon>Salmoninae</taxon>
        <taxon>Oncorhynchus</taxon>
    </lineage>
</organism>
<feature type="region of interest" description="Disordered" evidence="1">
    <location>
        <begin position="1"/>
        <end position="144"/>
    </location>
</feature>
<gene>
    <name evidence="2" type="ORF">GSONMT00001615001</name>
</gene>
<feature type="compositionally biased region" description="Basic and acidic residues" evidence="1">
    <location>
        <begin position="27"/>
        <end position="47"/>
    </location>
</feature>
<feature type="compositionally biased region" description="Gly residues" evidence="1">
    <location>
        <begin position="76"/>
        <end position="85"/>
    </location>
</feature>